<name>A0A6A6HZA6_9PLEO</name>
<sequence>MADLEQTKRLFDDQSAEYERLTGGCTRRIAAIGIKSLPPLTSSTHILDLACGPGIVTKVILDTAAEQGVVPPPRITSVDIAGPMIEQLEISKQVHGWTAVETKILNAQKLEGLADESFDAVFMNFGLFAVPDAGEGAKEMLRVLKPGGAAIVTTWKEAPTIQLLEEATASIRPDCVSRVQPVAKEWMTKEKLRDTLLSGGFLDGKIIISTPETSWENKSVDEFVDAMCSPFWARVRDGWSEDENGRWRGELGKRVIVNESGRAVFPMTAWMAVATK</sequence>
<reference evidence="1" key="1">
    <citation type="journal article" date="2020" name="Stud. Mycol.">
        <title>101 Dothideomycetes genomes: a test case for predicting lifestyles and emergence of pathogens.</title>
        <authorList>
            <person name="Haridas S."/>
            <person name="Albert R."/>
            <person name="Binder M."/>
            <person name="Bloem J."/>
            <person name="Labutti K."/>
            <person name="Salamov A."/>
            <person name="Andreopoulos B."/>
            <person name="Baker S."/>
            <person name="Barry K."/>
            <person name="Bills G."/>
            <person name="Bluhm B."/>
            <person name="Cannon C."/>
            <person name="Castanera R."/>
            <person name="Culley D."/>
            <person name="Daum C."/>
            <person name="Ezra D."/>
            <person name="Gonzalez J."/>
            <person name="Henrissat B."/>
            <person name="Kuo A."/>
            <person name="Liang C."/>
            <person name="Lipzen A."/>
            <person name="Lutzoni F."/>
            <person name="Magnuson J."/>
            <person name="Mondo S."/>
            <person name="Nolan M."/>
            <person name="Ohm R."/>
            <person name="Pangilinan J."/>
            <person name="Park H.-J."/>
            <person name="Ramirez L."/>
            <person name="Alfaro M."/>
            <person name="Sun H."/>
            <person name="Tritt A."/>
            <person name="Yoshinaga Y."/>
            <person name="Zwiers L.-H."/>
            <person name="Turgeon B."/>
            <person name="Goodwin S."/>
            <person name="Spatafora J."/>
            <person name="Crous P."/>
            <person name="Grigoriev I."/>
        </authorList>
    </citation>
    <scope>NUCLEOTIDE SEQUENCE</scope>
    <source>
        <strain evidence="1">CBS 122368</strain>
    </source>
</reference>
<evidence type="ECO:0000313" key="1">
    <source>
        <dbReference type="EMBL" id="KAF2243367.1"/>
    </source>
</evidence>
<keyword evidence="1" id="KW-0489">Methyltransferase</keyword>
<keyword evidence="1" id="KW-0808">Transferase</keyword>
<dbReference type="SUPFAM" id="SSF53335">
    <property type="entry name" value="S-adenosyl-L-methionine-dependent methyltransferases"/>
    <property type="match status" value="1"/>
</dbReference>
<dbReference type="EMBL" id="ML987205">
    <property type="protein sequence ID" value="KAF2243367.1"/>
    <property type="molecule type" value="Genomic_DNA"/>
</dbReference>
<gene>
    <name evidence="1" type="ORF">BU26DRAFT_523695</name>
</gene>
<proteinExistence type="predicted"/>
<dbReference type="Pfam" id="PF01209">
    <property type="entry name" value="Ubie_methyltran"/>
    <property type="match status" value="1"/>
</dbReference>
<keyword evidence="2" id="KW-1185">Reference proteome</keyword>
<dbReference type="RefSeq" id="XP_033678371.1">
    <property type="nucleotide sequence ID" value="XM_033830107.1"/>
</dbReference>
<dbReference type="GO" id="GO:0032259">
    <property type="term" value="P:methylation"/>
    <property type="evidence" value="ECO:0007669"/>
    <property type="project" value="UniProtKB-KW"/>
</dbReference>
<evidence type="ECO:0000313" key="2">
    <source>
        <dbReference type="Proteomes" id="UP000800094"/>
    </source>
</evidence>
<dbReference type="GeneID" id="54583437"/>
<dbReference type="PANTHER" id="PTHR43591:SF105">
    <property type="entry name" value="METHYLTRANSFERASE DOMAIN-CONTAINING PROTEIN-RELATED"/>
    <property type="match status" value="1"/>
</dbReference>
<dbReference type="Gene3D" id="3.40.50.150">
    <property type="entry name" value="Vaccinia Virus protein VP39"/>
    <property type="match status" value="1"/>
</dbReference>
<accession>A0A6A6HZA6</accession>
<dbReference type="Proteomes" id="UP000800094">
    <property type="component" value="Unassembled WGS sequence"/>
</dbReference>
<dbReference type="GO" id="GO:0008168">
    <property type="term" value="F:methyltransferase activity"/>
    <property type="evidence" value="ECO:0007669"/>
    <property type="project" value="UniProtKB-KW"/>
</dbReference>
<dbReference type="PANTHER" id="PTHR43591">
    <property type="entry name" value="METHYLTRANSFERASE"/>
    <property type="match status" value="1"/>
</dbReference>
<dbReference type="OrthoDB" id="2013972at2759"/>
<dbReference type="InterPro" id="IPR029063">
    <property type="entry name" value="SAM-dependent_MTases_sf"/>
</dbReference>
<organism evidence="1 2">
    <name type="scientific">Trematosphaeria pertusa</name>
    <dbReference type="NCBI Taxonomy" id="390896"/>
    <lineage>
        <taxon>Eukaryota</taxon>
        <taxon>Fungi</taxon>
        <taxon>Dikarya</taxon>
        <taxon>Ascomycota</taxon>
        <taxon>Pezizomycotina</taxon>
        <taxon>Dothideomycetes</taxon>
        <taxon>Pleosporomycetidae</taxon>
        <taxon>Pleosporales</taxon>
        <taxon>Massarineae</taxon>
        <taxon>Trematosphaeriaceae</taxon>
        <taxon>Trematosphaeria</taxon>
    </lineage>
</organism>
<dbReference type="AlphaFoldDB" id="A0A6A6HZA6"/>
<dbReference type="CDD" id="cd02440">
    <property type="entry name" value="AdoMet_MTases"/>
    <property type="match status" value="1"/>
</dbReference>
<protein>
    <submittedName>
        <fullName evidence="1">S-adenosyl-L-methionine-dependent methyltransferase</fullName>
    </submittedName>
</protein>